<evidence type="ECO:0000256" key="1">
    <source>
        <dbReference type="ARBA" id="ARBA00006484"/>
    </source>
</evidence>
<dbReference type="OrthoDB" id="191139at2759"/>
<keyword evidence="3" id="KW-0560">Oxidoreductase</keyword>
<evidence type="ECO:0008006" key="6">
    <source>
        <dbReference type="Google" id="ProtNLM"/>
    </source>
</evidence>
<dbReference type="GO" id="GO:0016491">
    <property type="term" value="F:oxidoreductase activity"/>
    <property type="evidence" value="ECO:0007669"/>
    <property type="project" value="UniProtKB-KW"/>
</dbReference>
<dbReference type="InterPro" id="IPR036291">
    <property type="entry name" value="NAD(P)-bd_dom_sf"/>
</dbReference>
<dbReference type="Gene3D" id="3.40.50.720">
    <property type="entry name" value="NAD(P)-binding Rossmann-like Domain"/>
    <property type="match status" value="1"/>
</dbReference>
<evidence type="ECO:0000313" key="5">
    <source>
        <dbReference type="Proteomes" id="UP000700596"/>
    </source>
</evidence>
<dbReference type="Proteomes" id="UP000700596">
    <property type="component" value="Unassembled WGS sequence"/>
</dbReference>
<evidence type="ECO:0000256" key="2">
    <source>
        <dbReference type="ARBA" id="ARBA00022857"/>
    </source>
</evidence>
<dbReference type="PRINTS" id="PR00081">
    <property type="entry name" value="GDHRDH"/>
</dbReference>
<evidence type="ECO:0000256" key="3">
    <source>
        <dbReference type="ARBA" id="ARBA00023002"/>
    </source>
</evidence>
<proteinExistence type="inferred from homology"/>
<sequence length="328" mass="34610">MAAPPSSIAAELPPASALKRAEPFAYNPATEIPSLASKVILITGANSGIGKQTALDLSKHDPAQIWVAARSALSGQAAVDEIKTGAPEVDVRLVQLDLTSFESIKSAAREILEGTKRLDILILNAGIMGGEPGVTQDGYEKQFGTNHVGHALLLKLLTPLLLKTAEDTKTKPRVVALTSSGHKNVLPDGGIAFDTLKTSQLDISGISKYTQSKLANVVYARQFAAHYPEIISVAIHPGEILTGLFSKGGSGGGAEVEYLAKQIAPKVGVPVTEGAKNSLWAATAEGPESGRYYEPVGVPGKGSELSNDGEFGKKLWEWTEKELETQHL</sequence>
<dbReference type="PANTHER" id="PTHR24320:SF282">
    <property type="entry name" value="WW DOMAIN-CONTAINING OXIDOREDUCTASE"/>
    <property type="match status" value="1"/>
</dbReference>
<comment type="similarity">
    <text evidence="1">Belongs to the short-chain dehydrogenases/reductases (SDR) family.</text>
</comment>
<reference evidence="4" key="1">
    <citation type="journal article" date="2021" name="Nat. Commun.">
        <title>Genetic determinants of endophytism in the Arabidopsis root mycobiome.</title>
        <authorList>
            <person name="Mesny F."/>
            <person name="Miyauchi S."/>
            <person name="Thiergart T."/>
            <person name="Pickel B."/>
            <person name="Atanasova L."/>
            <person name="Karlsson M."/>
            <person name="Huettel B."/>
            <person name="Barry K.W."/>
            <person name="Haridas S."/>
            <person name="Chen C."/>
            <person name="Bauer D."/>
            <person name="Andreopoulos W."/>
            <person name="Pangilinan J."/>
            <person name="LaButti K."/>
            <person name="Riley R."/>
            <person name="Lipzen A."/>
            <person name="Clum A."/>
            <person name="Drula E."/>
            <person name="Henrissat B."/>
            <person name="Kohler A."/>
            <person name="Grigoriev I.V."/>
            <person name="Martin F.M."/>
            <person name="Hacquard S."/>
        </authorList>
    </citation>
    <scope>NUCLEOTIDE SEQUENCE</scope>
    <source>
        <strain evidence="4">MPI-CAGE-CH-0243</strain>
    </source>
</reference>
<gene>
    <name evidence="4" type="ORF">B0J11DRAFT_65405</name>
</gene>
<keyword evidence="5" id="KW-1185">Reference proteome</keyword>
<organism evidence="4 5">
    <name type="scientific">Dendryphion nanum</name>
    <dbReference type="NCBI Taxonomy" id="256645"/>
    <lineage>
        <taxon>Eukaryota</taxon>
        <taxon>Fungi</taxon>
        <taxon>Dikarya</taxon>
        <taxon>Ascomycota</taxon>
        <taxon>Pezizomycotina</taxon>
        <taxon>Dothideomycetes</taxon>
        <taxon>Pleosporomycetidae</taxon>
        <taxon>Pleosporales</taxon>
        <taxon>Torulaceae</taxon>
        <taxon>Dendryphion</taxon>
    </lineage>
</organism>
<dbReference type="EMBL" id="JAGMWT010000011">
    <property type="protein sequence ID" value="KAH7119643.1"/>
    <property type="molecule type" value="Genomic_DNA"/>
</dbReference>
<dbReference type="InterPro" id="IPR002347">
    <property type="entry name" value="SDR_fam"/>
</dbReference>
<keyword evidence="2" id="KW-0521">NADP</keyword>
<dbReference type="PANTHER" id="PTHR24320">
    <property type="entry name" value="RETINOL DEHYDROGENASE"/>
    <property type="match status" value="1"/>
</dbReference>
<comment type="caution">
    <text evidence="4">The sequence shown here is derived from an EMBL/GenBank/DDBJ whole genome shotgun (WGS) entry which is preliminary data.</text>
</comment>
<protein>
    <recommendedName>
        <fullName evidence="6">NAD(P)-binding protein</fullName>
    </recommendedName>
</protein>
<name>A0A9P9IF81_9PLEO</name>
<dbReference type="AlphaFoldDB" id="A0A9P9IF81"/>
<evidence type="ECO:0000313" key="4">
    <source>
        <dbReference type="EMBL" id="KAH7119643.1"/>
    </source>
</evidence>
<accession>A0A9P9IF81</accession>
<dbReference type="SUPFAM" id="SSF51735">
    <property type="entry name" value="NAD(P)-binding Rossmann-fold domains"/>
    <property type="match status" value="1"/>
</dbReference>
<dbReference type="Pfam" id="PF00106">
    <property type="entry name" value="adh_short"/>
    <property type="match status" value="1"/>
</dbReference>